<dbReference type="SUPFAM" id="SSF53474">
    <property type="entry name" value="alpha/beta-Hydrolases"/>
    <property type="match status" value="1"/>
</dbReference>
<reference evidence="1" key="1">
    <citation type="submission" date="2020-12" db="EMBL/GenBank/DDBJ databases">
        <title>Desulfobium dissulfuricans gen. nov., sp. nov., a novel mesophilic, sulfate-reducing bacterium isolated from a deep-sea hydrothermal vent.</title>
        <authorList>
            <person name="Hashimoto Y."/>
            <person name="Tame A."/>
            <person name="Sawayama S."/>
            <person name="Miyazaki J."/>
            <person name="Takai K."/>
            <person name="Nakagawa S."/>
        </authorList>
    </citation>
    <scope>NUCLEOTIDE SEQUENCE</scope>
    <source>
        <strain evidence="1">GF1</strain>
    </source>
</reference>
<accession>A0A915U3F2</accession>
<name>A0A915U3F2_9BACT</name>
<dbReference type="InterPro" id="IPR029058">
    <property type="entry name" value="AB_hydrolase_fold"/>
</dbReference>
<dbReference type="Gene3D" id="3.40.50.1820">
    <property type="entry name" value="alpha/beta hydrolase"/>
    <property type="match status" value="1"/>
</dbReference>
<dbReference type="Proteomes" id="UP001063350">
    <property type="component" value="Chromosome"/>
</dbReference>
<protein>
    <recommendedName>
        <fullName evidence="3">DUF452 family protein</fullName>
    </recommendedName>
</protein>
<dbReference type="InterPro" id="IPR007398">
    <property type="entry name" value="BioG"/>
</dbReference>
<dbReference type="KEGG" id="ddu:GF1_30250"/>
<dbReference type="EMBL" id="AP024233">
    <property type="protein sequence ID" value="BCO10649.1"/>
    <property type="molecule type" value="Genomic_DNA"/>
</dbReference>
<gene>
    <name evidence="1" type="ORF">GF1_30250</name>
</gene>
<organism evidence="1 2">
    <name type="scientific">Desulfolithobacter dissulfuricans</name>
    <dbReference type="NCBI Taxonomy" id="2795293"/>
    <lineage>
        <taxon>Bacteria</taxon>
        <taxon>Pseudomonadati</taxon>
        <taxon>Thermodesulfobacteriota</taxon>
        <taxon>Desulfobulbia</taxon>
        <taxon>Desulfobulbales</taxon>
        <taxon>Desulfobulbaceae</taxon>
        <taxon>Desulfolithobacter</taxon>
    </lineage>
</organism>
<keyword evidence="2" id="KW-1185">Reference proteome</keyword>
<dbReference type="AlphaFoldDB" id="A0A915U3F2"/>
<sequence>MQTHWLVQKGHTRCLLFFAGWSMDPRPFQELDWGRRDVLLFYDYRDLTLPDLEIFSTRRSSTLSRNLELLAWSMGVWVAGHLLADIPLVTATALGGTCFPVDDRRGIPVRAWKASIRDFTPAYPEQFHRQMFDDQAQCDRFLAARPGRTGSSLHGELTRLDRSVSDLGPAPDIYTRRIITTRDRIFPPRNQVRAWRRGTATSIKLPHFPFYAPDSRPRFWENNTPVSGPPPVRAYRS</sequence>
<dbReference type="Pfam" id="PF04301">
    <property type="entry name" value="BioG"/>
    <property type="match status" value="1"/>
</dbReference>
<evidence type="ECO:0000313" key="2">
    <source>
        <dbReference type="Proteomes" id="UP001063350"/>
    </source>
</evidence>
<dbReference type="RefSeq" id="WP_267927368.1">
    <property type="nucleotide sequence ID" value="NZ_AP024233.1"/>
</dbReference>
<evidence type="ECO:0000313" key="1">
    <source>
        <dbReference type="EMBL" id="BCO10649.1"/>
    </source>
</evidence>
<proteinExistence type="predicted"/>
<evidence type="ECO:0008006" key="3">
    <source>
        <dbReference type="Google" id="ProtNLM"/>
    </source>
</evidence>